<comment type="caution">
    <text evidence="2">The sequence shown here is derived from an EMBL/GenBank/DDBJ whole genome shotgun (WGS) entry which is preliminary data.</text>
</comment>
<keyword evidence="1" id="KW-1133">Transmembrane helix</keyword>
<evidence type="ECO:0000313" key="3">
    <source>
        <dbReference type="Proteomes" id="UP000558284"/>
    </source>
</evidence>
<dbReference type="AlphaFoldDB" id="A0A838BCV9"/>
<reference evidence="2 3" key="1">
    <citation type="submission" date="2020-07" db="EMBL/GenBank/DDBJ databases">
        <title>Definition of the novel symbiovar canariense within Mesorhizobium novociceri, a new species of genus Mesorhizobium nodulating Cicer canariense in the Caldera de Taburiente National Park (La Palma, Canary Islands).</title>
        <authorList>
            <person name="Leon-Barrios M."/>
            <person name="Perez-Yepez J."/>
            <person name="Flores-Felix J.D."/>
            <person name="Ramirez-Baena M.H."/>
            <person name="Pulido-Suarez L."/>
            <person name="Igual J.M."/>
            <person name="Velazquez E."/>
            <person name="Peix A."/>
        </authorList>
    </citation>
    <scope>NUCLEOTIDE SEQUENCE [LARGE SCALE GENOMIC DNA]</scope>
    <source>
        <strain evidence="2 3">CCANP35</strain>
    </source>
</reference>
<evidence type="ECO:0000313" key="2">
    <source>
        <dbReference type="EMBL" id="MBA1144406.1"/>
    </source>
</evidence>
<gene>
    <name evidence="2" type="ORF">H0241_29800</name>
</gene>
<feature type="transmembrane region" description="Helical" evidence="1">
    <location>
        <begin position="6"/>
        <end position="30"/>
    </location>
</feature>
<organism evidence="2 3">
    <name type="scientific">Mesorhizobium neociceri</name>
    <dbReference type="NCBI Taxonomy" id="1307853"/>
    <lineage>
        <taxon>Bacteria</taxon>
        <taxon>Pseudomonadati</taxon>
        <taxon>Pseudomonadota</taxon>
        <taxon>Alphaproteobacteria</taxon>
        <taxon>Hyphomicrobiales</taxon>
        <taxon>Phyllobacteriaceae</taxon>
        <taxon>Mesorhizobium</taxon>
    </lineage>
</organism>
<keyword evidence="3" id="KW-1185">Reference proteome</keyword>
<keyword evidence="1" id="KW-0472">Membrane</keyword>
<keyword evidence="1" id="KW-0812">Transmembrane</keyword>
<protein>
    <submittedName>
        <fullName evidence="2">Uncharacterized protein</fullName>
    </submittedName>
</protein>
<dbReference type="Proteomes" id="UP000558284">
    <property type="component" value="Unassembled WGS sequence"/>
</dbReference>
<sequence>MAEFEFVPLVVVESVPWSVVVLGIVVVVVVDDPPVVVVDCAKANTVDNAAMAAAKRSRFMINSLMNVPSVT</sequence>
<dbReference type="RefSeq" id="WP_181061351.1">
    <property type="nucleotide sequence ID" value="NZ_JACDTY010000023.1"/>
</dbReference>
<dbReference type="EMBL" id="JACDTY010000023">
    <property type="protein sequence ID" value="MBA1144406.1"/>
    <property type="molecule type" value="Genomic_DNA"/>
</dbReference>
<name>A0A838BCV9_9HYPH</name>
<evidence type="ECO:0000256" key="1">
    <source>
        <dbReference type="SAM" id="Phobius"/>
    </source>
</evidence>
<proteinExistence type="predicted"/>
<accession>A0A838BCV9</accession>